<keyword evidence="1" id="KW-0808">Transferase</keyword>
<evidence type="ECO:0000256" key="1">
    <source>
        <dbReference type="ARBA" id="ARBA00022679"/>
    </source>
</evidence>
<evidence type="ECO:0000259" key="7">
    <source>
        <dbReference type="Pfam" id="PF00288"/>
    </source>
</evidence>
<dbReference type="PANTHER" id="PTHR32463:SF0">
    <property type="entry name" value="L-FUCOSE KINASE"/>
    <property type="match status" value="1"/>
</dbReference>
<dbReference type="RefSeq" id="WP_316266135.1">
    <property type="nucleotide sequence ID" value="NZ_AP027742.1"/>
</dbReference>
<proteinExistence type="inferred from homology"/>
<dbReference type="SUPFAM" id="SSF54211">
    <property type="entry name" value="Ribosomal protein S5 domain 2-like"/>
    <property type="match status" value="1"/>
</dbReference>
<feature type="coiled-coil region" evidence="6">
    <location>
        <begin position="208"/>
        <end position="235"/>
    </location>
</feature>
<organism evidence="9 10">
    <name type="scientific">Claveliimonas bilis</name>
    <dbReference type="NCBI Taxonomy" id="3028070"/>
    <lineage>
        <taxon>Bacteria</taxon>
        <taxon>Bacillati</taxon>
        <taxon>Bacillota</taxon>
        <taxon>Clostridia</taxon>
        <taxon>Lachnospirales</taxon>
        <taxon>Lachnospiraceae</taxon>
        <taxon>Claveliimonas</taxon>
    </lineage>
</organism>
<protein>
    <submittedName>
        <fullName evidence="9">GHMP kinase</fullName>
    </submittedName>
</protein>
<gene>
    <name evidence="9" type="ORF">Lac1_04730</name>
</gene>
<feature type="domain" description="GHMP kinase N-terminal" evidence="7">
    <location>
        <begin position="79"/>
        <end position="156"/>
    </location>
</feature>
<keyword evidence="2" id="KW-0547">Nucleotide-binding</keyword>
<evidence type="ECO:0000256" key="5">
    <source>
        <dbReference type="ARBA" id="ARBA00038121"/>
    </source>
</evidence>
<keyword evidence="4" id="KW-0067">ATP-binding</keyword>
<dbReference type="InterPro" id="IPR036554">
    <property type="entry name" value="GHMP_kinase_C_sf"/>
</dbReference>
<evidence type="ECO:0000256" key="4">
    <source>
        <dbReference type="ARBA" id="ARBA00022840"/>
    </source>
</evidence>
<dbReference type="InterPro" id="IPR020568">
    <property type="entry name" value="Ribosomal_Su5_D2-typ_SF"/>
</dbReference>
<dbReference type="Pfam" id="PF00288">
    <property type="entry name" value="GHMP_kinases_N"/>
    <property type="match status" value="1"/>
</dbReference>
<dbReference type="PRINTS" id="PR00960">
    <property type="entry name" value="LMBPPROTEIN"/>
</dbReference>
<evidence type="ECO:0000256" key="2">
    <source>
        <dbReference type="ARBA" id="ARBA00022741"/>
    </source>
</evidence>
<accession>A0ABM8I0V7</accession>
<keyword evidence="3 9" id="KW-0418">Kinase</keyword>
<evidence type="ECO:0000256" key="3">
    <source>
        <dbReference type="ARBA" id="ARBA00022777"/>
    </source>
</evidence>
<comment type="similarity">
    <text evidence="5">Belongs to the GHMP kinase family.</text>
</comment>
<dbReference type="EMBL" id="AP027742">
    <property type="protein sequence ID" value="BDZ76290.1"/>
    <property type="molecule type" value="Genomic_DNA"/>
</dbReference>
<dbReference type="Pfam" id="PF08544">
    <property type="entry name" value="GHMP_kinases_C"/>
    <property type="match status" value="1"/>
</dbReference>
<feature type="domain" description="GHMP kinase C-terminal" evidence="8">
    <location>
        <begin position="233"/>
        <end position="308"/>
    </location>
</feature>
<evidence type="ECO:0000256" key="6">
    <source>
        <dbReference type="SAM" id="Coils"/>
    </source>
</evidence>
<dbReference type="SUPFAM" id="SSF55060">
    <property type="entry name" value="GHMP Kinase, C-terminal domain"/>
    <property type="match status" value="1"/>
</dbReference>
<dbReference type="InterPro" id="IPR013750">
    <property type="entry name" value="GHMP_kinase_C_dom"/>
</dbReference>
<dbReference type="GO" id="GO:0016301">
    <property type="term" value="F:kinase activity"/>
    <property type="evidence" value="ECO:0007669"/>
    <property type="project" value="UniProtKB-KW"/>
</dbReference>
<dbReference type="InterPro" id="IPR001174">
    <property type="entry name" value="HddA/FKP"/>
</dbReference>
<keyword evidence="6" id="KW-0175">Coiled coil</keyword>
<dbReference type="PANTHER" id="PTHR32463">
    <property type="entry name" value="L-FUCOSE KINASE"/>
    <property type="match status" value="1"/>
</dbReference>
<reference evidence="10" key="1">
    <citation type="journal article" date="2023" name="Int. J. Syst. Evol. Microbiol.">
        <title>Claveliimonas bilis gen. nov., sp. nov., deoxycholic acid-producing bacteria isolated from human faeces, and reclassification of Sellimonas monacensis Zenner et al. 2021 as Claveliimonas monacensis comb. nov.</title>
        <authorList>
            <person name="Hisatomi A."/>
            <person name="Kastawa N.W.E.P.G."/>
            <person name="Song I."/>
            <person name="Ohkuma M."/>
            <person name="Fukiya S."/>
            <person name="Sakamoto M."/>
        </authorList>
    </citation>
    <scope>NUCLEOTIDE SEQUENCE [LARGE SCALE GENOMIC DNA]</scope>
    <source>
        <strain evidence="10">12BBH14</strain>
    </source>
</reference>
<dbReference type="InterPro" id="IPR052203">
    <property type="entry name" value="GHMP_Kinase-Related"/>
</dbReference>
<dbReference type="PIRSF" id="PIRSF036406">
    <property type="entry name" value="Hept_kin"/>
    <property type="match status" value="1"/>
</dbReference>
<evidence type="ECO:0000313" key="9">
    <source>
        <dbReference type="EMBL" id="BDZ76290.1"/>
    </source>
</evidence>
<dbReference type="InterPro" id="IPR006204">
    <property type="entry name" value="GHMP_kinase_N_dom"/>
</dbReference>
<keyword evidence="10" id="KW-1185">Reference proteome</keyword>
<dbReference type="Proteomes" id="UP001305815">
    <property type="component" value="Chromosome"/>
</dbReference>
<evidence type="ECO:0000259" key="8">
    <source>
        <dbReference type="Pfam" id="PF08544"/>
    </source>
</evidence>
<name>A0ABM8I0V7_9FIRM</name>
<sequence>MIITKTPFRMSFFGGGTDIEEYFRENSGAVLSTTFDKYCYVNVRHLPRFFDYSTEIAYSKMERVTKVDDIKHPAIREAMKLLDMHEIRLTYEADLPARSGLGTSSSFAVGMLNAFHALKGKYVDKKKLADEAIYLERVLCNEAGGWQDQIAASFGGLNRINFGPDGYEVLPVIISPDRKSQLNNNLLMFFTGFTRFSSDIQRVNAISKNEKKAQLKEMYSLVDEAEKVLVDKEKNIDDFGILLNQTWKLKRQTGVAISTNSIDELYLKGIEAGALGGKLLGAGGGGFLIFYVCPENQEAVKRAMKELLYIPFRFENGGTRVIHYTPELYEPRKESK</sequence>
<evidence type="ECO:0000313" key="10">
    <source>
        <dbReference type="Proteomes" id="UP001305815"/>
    </source>
</evidence>
<dbReference type="Gene3D" id="3.30.230.120">
    <property type="match status" value="1"/>
</dbReference>
<dbReference type="InterPro" id="IPR014606">
    <property type="entry name" value="Heptose_7-P_kinase"/>
</dbReference>